<evidence type="ECO:0000313" key="2">
    <source>
        <dbReference type="Proteomes" id="UP000386466"/>
    </source>
</evidence>
<dbReference type="AlphaFoldDB" id="A0A485NQG9"/>
<dbReference type="EMBL" id="CAAGRJ010019722">
    <property type="protein sequence ID" value="VFV34539.1"/>
    <property type="molecule type" value="Genomic_DNA"/>
</dbReference>
<keyword evidence="2" id="KW-1185">Reference proteome</keyword>
<gene>
    <name evidence="1" type="ORF">LYPA_23C021154</name>
</gene>
<evidence type="ECO:0000313" key="1">
    <source>
        <dbReference type="EMBL" id="VFV34539.1"/>
    </source>
</evidence>
<sequence length="67" mass="7408">AIPAHRHLAGGRAYGAKPAEAPRARCACSSRKRLMKESLRLLPCLASCWLVKCSHVQQLLCYLAYVL</sequence>
<protein>
    <submittedName>
        <fullName evidence="1">Uncharacterized protein</fullName>
    </submittedName>
</protein>
<proteinExistence type="predicted"/>
<name>A0A485NQG9_LYNPA</name>
<accession>A0A485NQG9</accession>
<dbReference type="Proteomes" id="UP000386466">
    <property type="component" value="Unassembled WGS sequence"/>
</dbReference>
<feature type="non-terminal residue" evidence="1">
    <location>
        <position position="1"/>
    </location>
</feature>
<organism evidence="1 2">
    <name type="scientific">Lynx pardinus</name>
    <name type="common">Iberian lynx</name>
    <name type="synonym">Felis pardina</name>
    <dbReference type="NCBI Taxonomy" id="191816"/>
    <lineage>
        <taxon>Eukaryota</taxon>
        <taxon>Metazoa</taxon>
        <taxon>Chordata</taxon>
        <taxon>Craniata</taxon>
        <taxon>Vertebrata</taxon>
        <taxon>Euteleostomi</taxon>
        <taxon>Mammalia</taxon>
        <taxon>Eutheria</taxon>
        <taxon>Laurasiatheria</taxon>
        <taxon>Carnivora</taxon>
        <taxon>Feliformia</taxon>
        <taxon>Felidae</taxon>
        <taxon>Felinae</taxon>
        <taxon>Lynx</taxon>
    </lineage>
</organism>
<reference evidence="1 2" key="1">
    <citation type="submission" date="2019-01" db="EMBL/GenBank/DDBJ databases">
        <authorList>
            <person name="Alioto T."/>
            <person name="Alioto T."/>
        </authorList>
    </citation>
    <scope>NUCLEOTIDE SEQUENCE [LARGE SCALE GENOMIC DNA]</scope>
</reference>